<dbReference type="GO" id="GO:0051536">
    <property type="term" value="F:iron-sulfur cluster binding"/>
    <property type="evidence" value="ECO:0007669"/>
    <property type="project" value="UniProtKB-KW"/>
</dbReference>
<dbReference type="PANTHER" id="PTHR43742">
    <property type="entry name" value="TRIMETHYLAMINE-N-OXIDE REDUCTASE"/>
    <property type="match status" value="1"/>
</dbReference>
<sequence>MDRRTFLKLAGIGSLSFAAGCTSEAEKTLFSLVQAPDDMVTGEPCWYASTCRECPAGCGIIAKNREGRIIKLEGNPLHPINQGRLCMRGQAALQSVYNPDRIKTPLLKDNNRWRPLSFPQAQEILKQKTIDAAQKGPDQIRMLTELVGESLLNLFTEALKQWRSPAPVVFEPYAYESLLTAGNGPVDRSARHRRCFPGSGFRKQPFCRHF</sequence>
<dbReference type="SUPFAM" id="SSF53706">
    <property type="entry name" value="Formate dehydrogenase/DMSO reductase, domains 1-3"/>
    <property type="match status" value="1"/>
</dbReference>
<dbReference type="Proteomes" id="UP000603434">
    <property type="component" value="Unassembled WGS sequence"/>
</dbReference>
<dbReference type="PROSITE" id="PS51257">
    <property type="entry name" value="PROKAR_LIPOPROTEIN"/>
    <property type="match status" value="1"/>
</dbReference>
<dbReference type="InterPro" id="IPR050612">
    <property type="entry name" value="Prok_Mopterin_Oxidored"/>
</dbReference>
<gene>
    <name evidence="5" type="ORF">H8E23_13965</name>
</gene>
<dbReference type="AlphaFoldDB" id="A0A8J6NM24"/>
<keyword evidence="2" id="KW-0408">Iron</keyword>
<comment type="caution">
    <text evidence="5">The sequence shown here is derived from an EMBL/GenBank/DDBJ whole genome shotgun (WGS) entry which is preliminary data.</text>
</comment>
<protein>
    <recommendedName>
        <fullName evidence="4">4Fe-4S Mo/W bis-MGD-type domain-containing protein</fullName>
    </recommendedName>
</protein>
<dbReference type="PROSITE" id="PS51669">
    <property type="entry name" value="4FE4S_MOW_BIS_MGD"/>
    <property type="match status" value="1"/>
</dbReference>
<dbReference type="InterPro" id="IPR006963">
    <property type="entry name" value="Mopterin_OxRdtase_4Fe-4S_dom"/>
</dbReference>
<organism evidence="5 6">
    <name type="scientific">Candidatus Desulfatibia profunda</name>
    <dbReference type="NCBI Taxonomy" id="2841695"/>
    <lineage>
        <taxon>Bacteria</taxon>
        <taxon>Pseudomonadati</taxon>
        <taxon>Thermodesulfobacteriota</taxon>
        <taxon>Desulfobacteria</taxon>
        <taxon>Desulfobacterales</taxon>
        <taxon>Desulfobacterales incertae sedis</taxon>
        <taxon>Candidatus Desulfatibia</taxon>
    </lineage>
</organism>
<dbReference type="Gene3D" id="3.30.200.210">
    <property type="match status" value="1"/>
</dbReference>
<dbReference type="GO" id="GO:0046872">
    <property type="term" value="F:metal ion binding"/>
    <property type="evidence" value="ECO:0007669"/>
    <property type="project" value="UniProtKB-KW"/>
</dbReference>
<dbReference type="Pfam" id="PF04879">
    <property type="entry name" value="Molybdop_Fe4S4"/>
    <property type="match status" value="1"/>
</dbReference>
<evidence type="ECO:0000256" key="2">
    <source>
        <dbReference type="ARBA" id="ARBA00023004"/>
    </source>
</evidence>
<reference evidence="5 6" key="1">
    <citation type="submission" date="2020-08" db="EMBL/GenBank/DDBJ databases">
        <title>Bridging the membrane lipid divide: bacteria of the FCB group superphylum have the potential to synthesize archaeal ether lipids.</title>
        <authorList>
            <person name="Villanueva L."/>
            <person name="Von Meijenfeldt F.A.B."/>
            <person name="Westbye A.B."/>
            <person name="Yadav S."/>
            <person name="Hopmans E.C."/>
            <person name="Dutilh B.E."/>
            <person name="Sinninghe Damste J.S."/>
        </authorList>
    </citation>
    <scope>NUCLEOTIDE SEQUENCE [LARGE SCALE GENOMIC DNA]</scope>
    <source>
        <strain evidence="5">NIOZ-UU30</strain>
    </source>
</reference>
<evidence type="ECO:0000256" key="3">
    <source>
        <dbReference type="ARBA" id="ARBA00023014"/>
    </source>
</evidence>
<evidence type="ECO:0000259" key="4">
    <source>
        <dbReference type="PROSITE" id="PS51669"/>
    </source>
</evidence>
<accession>A0A8J6NM24</accession>
<feature type="domain" description="4Fe-4S Mo/W bis-MGD-type" evidence="4">
    <location>
        <begin position="44"/>
        <end position="100"/>
    </location>
</feature>
<dbReference type="EMBL" id="JACNJH010000196">
    <property type="protein sequence ID" value="MBC8362492.1"/>
    <property type="molecule type" value="Genomic_DNA"/>
</dbReference>
<dbReference type="SMART" id="SM00926">
    <property type="entry name" value="Molybdop_Fe4S4"/>
    <property type="match status" value="1"/>
</dbReference>
<evidence type="ECO:0000313" key="6">
    <source>
        <dbReference type="Proteomes" id="UP000603434"/>
    </source>
</evidence>
<keyword evidence="3" id="KW-0411">Iron-sulfur</keyword>
<dbReference type="GO" id="GO:0016491">
    <property type="term" value="F:oxidoreductase activity"/>
    <property type="evidence" value="ECO:0007669"/>
    <property type="project" value="InterPro"/>
</dbReference>
<proteinExistence type="predicted"/>
<evidence type="ECO:0000256" key="1">
    <source>
        <dbReference type="ARBA" id="ARBA00022723"/>
    </source>
</evidence>
<dbReference type="CDD" id="cd00368">
    <property type="entry name" value="Molybdopterin-Binding"/>
    <property type="match status" value="1"/>
</dbReference>
<evidence type="ECO:0000313" key="5">
    <source>
        <dbReference type="EMBL" id="MBC8362492.1"/>
    </source>
</evidence>
<name>A0A8J6NM24_9BACT</name>
<keyword evidence="1" id="KW-0479">Metal-binding</keyword>